<dbReference type="Proteomes" id="UP000664132">
    <property type="component" value="Unassembled WGS sequence"/>
</dbReference>
<dbReference type="InterPro" id="IPR029055">
    <property type="entry name" value="Ntn_hydrolases_N"/>
</dbReference>
<dbReference type="PROSITE" id="PS51278">
    <property type="entry name" value="GATASE_TYPE_2"/>
    <property type="match status" value="1"/>
</dbReference>
<evidence type="ECO:0000256" key="2">
    <source>
        <dbReference type="ARBA" id="ARBA00022962"/>
    </source>
</evidence>
<protein>
    <recommendedName>
        <fullName evidence="3">Glutamine amidotransferase type-2 domain-containing protein</fullName>
    </recommendedName>
</protein>
<dbReference type="GO" id="GO:0016740">
    <property type="term" value="F:transferase activity"/>
    <property type="evidence" value="ECO:0007669"/>
    <property type="project" value="UniProtKB-KW"/>
</dbReference>
<reference evidence="4" key="1">
    <citation type="submission" date="2021-02" db="EMBL/GenBank/DDBJ databases">
        <title>Genome sequence Cadophora malorum strain M34.</title>
        <authorList>
            <person name="Stefanovic E."/>
            <person name="Vu D."/>
            <person name="Scully C."/>
            <person name="Dijksterhuis J."/>
            <person name="Roader J."/>
            <person name="Houbraken J."/>
        </authorList>
    </citation>
    <scope>NUCLEOTIDE SEQUENCE</scope>
    <source>
        <strain evidence="4">M34</strain>
    </source>
</reference>
<proteinExistence type="predicted"/>
<keyword evidence="5" id="KW-1185">Reference proteome</keyword>
<evidence type="ECO:0000256" key="1">
    <source>
        <dbReference type="ARBA" id="ARBA00022679"/>
    </source>
</evidence>
<dbReference type="EMBL" id="JAFJYH010000061">
    <property type="protein sequence ID" value="KAG4421699.1"/>
    <property type="molecule type" value="Genomic_DNA"/>
</dbReference>
<dbReference type="SUPFAM" id="SSF56235">
    <property type="entry name" value="N-terminal nucleophile aminohydrolases (Ntn hydrolases)"/>
    <property type="match status" value="1"/>
</dbReference>
<dbReference type="InterPro" id="IPR017932">
    <property type="entry name" value="GATase_2_dom"/>
</dbReference>
<evidence type="ECO:0000313" key="4">
    <source>
        <dbReference type="EMBL" id="KAG4421699.1"/>
    </source>
</evidence>
<dbReference type="OrthoDB" id="191723at2759"/>
<comment type="caution">
    <text evidence="4">The sequence shown here is derived from an EMBL/GenBank/DDBJ whole genome shotgun (WGS) entry which is preliminary data.</text>
</comment>
<dbReference type="Gene3D" id="3.60.20.10">
    <property type="entry name" value="Glutamine Phosphoribosylpyrophosphate, subunit 1, domain 1"/>
    <property type="match status" value="1"/>
</dbReference>
<keyword evidence="2" id="KW-0315">Glutamine amidotransferase</keyword>
<keyword evidence="1" id="KW-0808">Transferase</keyword>
<evidence type="ECO:0000259" key="3">
    <source>
        <dbReference type="PROSITE" id="PS51278"/>
    </source>
</evidence>
<gene>
    <name evidence="4" type="ORF">IFR04_005199</name>
</gene>
<evidence type="ECO:0000313" key="5">
    <source>
        <dbReference type="Proteomes" id="UP000664132"/>
    </source>
</evidence>
<dbReference type="PANTHER" id="PTHR11907">
    <property type="entry name" value="AMIDOPHOSPHORIBOSYLTRANSFERASE"/>
    <property type="match status" value="1"/>
</dbReference>
<accession>A0A8H7THH4</accession>
<organism evidence="4 5">
    <name type="scientific">Cadophora malorum</name>
    <dbReference type="NCBI Taxonomy" id="108018"/>
    <lineage>
        <taxon>Eukaryota</taxon>
        <taxon>Fungi</taxon>
        <taxon>Dikarya</taxon>
        <taxon>Ascomycota</taxon>
        <taxon>Pezizomycotina</taxon>
        <taxon>Leotiomycetes</taxon>
        <taxon>Helotiales</taxon>
        <taxon>Ploettnerulaceae</taxon>
        <taxon>Cadophora</taxon>
    </lineage>
</organism>
<sequence length="184" mass="20136">MRGVIALILGNVDFNNAAIDLHDGLYALQHRGQDACGIATSHKSGRIYPGKGNGLACKVFRDGALLPELPGFMGLGHLRYSTAETSSNAESQPFYVSSNLLDTDKLKEYLNQEAHRHINTDSDSEIMLQVLASQLLQTDKRRVDADDIFTGLEKMCVATRFQLIPGAPSMTRASGLVLLMKTRD</sequence>
<dbReference type="AlphaFoldDB" id="A0A8H7THH4"/>
<name>A0A8H7THH4_9HELO</name>
<feature type="domain" description="Glutamine amidotransferase type-2" evidence="3">
    <location>
        <begin position="2"/>
        <end position="184"/>
    </location>
</feature>